<keyword evidence="4" id="KW-1185">Reference proteome</keyword>
<dbReference type="Gene3D" id="3.40.50.300">
    <property type="entry name" value="P-loop containing nucleotide triphosphate hydrolases"/>
    <property type="match status" value="1"/>
</dbReference>
<dbReference type="InterPro" id="IPR050625">
    <property type="entry name" value="ParA/MinD_ATPase"/>
</dbReference>
<feature type="compositionally biased region" description="Polar residues" evidence="1">
    <location>
        <begin position="1"/>
        <end position="11"/>
    </location>
</feature>
<accession>A0A9W6HGV4</accession>
<proteinExistence type="predicted"/>
<dbReference type="PANTHER" id="PTHR43384">
    <property type="entry name" value="SEPTUM SITE-DETERMINING PROTEIN MIND HOMOLOG, CHLOROPLASTIC-RELATED"/>
    <property type="match status" value="1"/>
</dbReference>
<feature type="domain" description="CobQ/CobB/MinD/ParA nucleotide binding" evidence="2">
    <location>
        <begin position="151"/>
        <end position="363"/>
    </location>
</feature>
<dbReference type="AlphaFoldDB" id="A0A9W6HGV4"/>
<name>A0A9W6HGV4_9MICO</name>
<dbReference type="PANTHER" id="PTHR43384:SF14">
    <property type="entry name" value="ESX-1 SECRETION-ASSOCIATED PROTEIN ESPI"/>
    <property type="match status" value="1"/>
</dbReference>
<reference evidence="3" key="2">
    <citation type="submission" date="2023-01" db="EMBL/GenBank/DDBJ databases">
        <authorList>
            <person name="Sun Q."/>
            <person name="Evtushenko L."/>
        </authorList>
    </citation>
    <scope>NUCLEOTIDE SEQUENCE</scope>
    <source>
        <strain evidence="3">VKM Ac-1447</strain>
    </source>
</reference>
<dbReference type="GO" id="GO:0051782">
    <property type="term" value="P:negative regulation of cell division"/>
    <property type="evidence" value="ECO:0007669"/>
    <property type="project" value="TreeGrafter"/>
</dbReference>
<dbReference type="Proteomes" id="UP001142317">
    <property type="component" value="Unassembled WGS sequence"/>
</dbReference>
<sequence length="399" mass="42388">MTENVGNTSFRGASRAEGYIEEPETDPLDEAAHLVPQKGDKTLNAAGSSSEEMLARFRNDTPRFEEAPAVTEAPLPDEAHGSEDVPGGVPSVDLRINRRERAAESPSFGWRAIARNLGFTVKQSPAETRAAELGSARSLIRLSRWQRSVGILVANPKGGVGKTPLSLAIGGCFATIRGGGAVVVEVADDAGALSVRSEGRASVGVAELLRDLDQIRGAGHLAGYVSQQTSYASVIGTVGDRDPLNGDDVKRITSKVDEFFPVRVMDTGNQPSSSAFHGALEVTDVLVIPVLDALDALQGAMQLLRHLHQLGGHAAHLARNAIVVRTHDGRPEDSEVSAYADELIEKAGIRAVYHVPMDRHIAERTTLTYGQLAPATTGAITLLTAGVVDHLNTELRKAQ</sequence>
<feature type="region of interest" description="Disordered" evidence="1">
    <location>
        <begin position="72"/>
        <end position="93"/>
    </location>
</feature>
<evidence type="ECO:0000256" key="1">
    <source>
        <dbReference type="SAM" id="MobiDB-lite"/>
    </source>
</evidence>
<dbReference type="InterPro" id="IPR002586">
    <property type="entry name" value="CobQ/CobB/MinD/ParA_Nub-bd_dom"/>
</dbReference>
<dbReference type="SUPFAM" id="SSF52540">
    <property type="entry name" value="P-loop containing nucleoside triphosphate hydrolases"/>
    <property type="match status" value="1"/>
</dbReference>
<protein>
    <recommendedName>
        <fullName evidence="2">CobQ/CobB/MinD/ParA nucleotide binding domain-containing protein</fullName>
    </recommendedName>
</protein>
<feature type="compositionally biased region" description="Acidic residues" evidence="1">
    <location>
        <begin position="19"/>
        <end position="29"/>
    </location>
</feature>
<feature type="region of interest" description="Disordered" evidence="1">
    <location>
        <begin position="1"/>
        <end position="30"/>
    </location>
</feature>
<dbReference type="GO" id="GO:0016887">
    <property type="term" value="F:ATP hydrolysis activity"/>
    <property type="evidence" value="ECO:0007669"/>
    <property type="project" value="TreeGrafter"/>
</dbReference>
<dbReference type="GO" id="GO:0009898">
    <property type="term" value="C:cytoplasmic side of plasma membrane"/>
    <property type="evidence" value="ECO:0007669"/>
    <property type="project" value="TreeGrafter"/>
</dbReference>
<feature type="region of interest" description="Disordered" evidence="1">
    <location>
        <begin position="36"/>
        <end position="55"/>
    </location>
</feature>
<dbReference type="InterPro" id="IPR027417">
    <property type="entry name" value="P-loop_NTPase"/>
</dbReference>
<gene>
    <name evidence="3" type="ORF">GCM10017586_12690</name>
</gene>
<dbReference type="GO" id="GO:0005829">
    <property type="term" value="C:cytosol"/>
    <property type="evidence" value="ECO:0007669"/>
    <property type="project" value="TreeGrafter"/>
</dbReference>
<dbReference type="GO" id="GO:0005524">
    <property type="term" value="F:ATP binding"/>
    <property type="evidence" value="ECO:0007669"/>
    <property type="project" value="TreeGrafter"/>
</dbReference>
<dbReference type="EMBL" id="BSEO01000004">
    <property type="protein sequence ID" value="GLJ79587.1"/>
    <property type="molecule type" value="Genomic_DNA"/>
</dbReference>
<evidence type="ECO:0000313" key="3">
    <source>
        <dbReference type="EMBL" id="GLJ79587.1"/>
    </source>
</evidence>
<evidence type="ECO:0000259" key="2">
    <source>
        <dbReference type="Pfam" id="PF01656"/>
    </source>
</evidence>
<evidence type="ECO:0000313" key="4">
    <source>
        <dbReference type="Proteomes" id="UP001142317"/>
    </source>
</evidence>
<comment type="caution">
    <text evidence="3">The sequence shown here is derived from an EMBL/GenBank/DDBJ whole genome shotgun (WGS) entry which is preliminary data.</text>
</comment>
<organism evidence="3 4">
    <name type="scientific">Microbacterium imperiale</name>
    <dbReference type="NCBI Taxonomy" id="33884"/>
    <lineage>
        <taxon>Bacteria</taxon>
        <taxon>Bacillati</taxon>
        <taxon>Actinomycetota</taxon>
        <taxon>Actinomycetes</taxon>
        <taxon>Micrococcales</taxon>
        <taxon>Microbacteriaceae</taxon>
        <taxon>Microbacterium</taxon>
    </lineage>
</organism>
<reference evidence="3" key="1">
    <citation type="journal article" date="2014" name="Int. J. Syst. Evol. Microbiol.">
        <title>Complete genome sequence of Corynebacterium casei LMG S-19264T (=DSM 44701T), isolated from a smear-ripened cheese.</title>
        <authorList>
            <consortium name="US DOE Joint Genome Institute (JGI-PGF)"/>
            <person name="Walter F."/>
            <person name="Albersmeier A."/>
            <person name="Kalinowski J."/>
            <person name="Ruckert C."/>
        </authorList>
    </citation>
    <scope>NUCLEOTIDE SEQUENCE</scope>
    <source>
        <strain evidence="3">VKM Ac-1447</strain>
    </source>
</reference>
<dbReference type="Pfam" id="PF01656">
    <property type="entry name" value="CbiA"/>
    <property type="match status" value="1"/>
</dbReference>